<evidence type="ECO:0000256" key="1">
    <source>
        <dbReference type="SAM" id="MobiDB-lite"/>
    </source>
</evidence>
<sequence length="121" mass="13528">MAMLDGYDTPDVARLKIPGAKLLQTVTECESSRRVFDLALQVWPFSFRKGSGFDRPKRSGGHRLNPKSPPRGGDNLSGLPGQWPHSKQGCESDDRTSLLLWLQLPKIKQKSKQLRGCLPEN</sequence>
<dbReference type="AlphaFoldDB" id="A0A368VME3"/>
<name>A0A368VME3_9BACL</name>
<keyword evidence="3" id="KW-1185">Reference proteome</keyword>
<feature type="region of interest" description="Disordered" evidence="1">
    <location>
        <begin position="48"/>
        <end position="91"/>
    </location>
</feature>
<protein>
    <submittedName>
        <fullName evidence="2">Uncharacterized protein</fullName>
    </submittedName>
</protein>
<gene>
    <name evidence="2" type="ORF">DFP97_12247</name>
</gene>
<dbReference type="EMBL" id="QPJD01000022">
    <property type="protein sequence ID" value="RCW41611.1"/>
    <property type="molecule type" value="Genomic_DNA"/>
</dbReference>
<dbReference type="RefSeq" id="WP_114383710.1">
    <property type="nucleotide sequence ID" value="NZ_QPJD01000022.1"/>
</dbReference>
<organism evidence="2 3">
    <name type="scientific">Paenibacillus prosopidis</name>
    <dbReference type="NCBI Taxonomy" id="630520"/>
    <lineage>
        <taxon>Bacteria</taxon>
        <taxon>Bacillati</taxon>
        <taxon>Bacillota</taxon>
        <taxon>Bacilli</taxon>
        <taxon>Bacillales</taxon>
        <taxon>Paenibacillaceae</taxon>
        <taxon>Paenibacillus</taxon>
    </lineage>
</organism>
<proteinExistence type="predicted"/>
<evidence type="ECO:0000313" key="2">
    <source>
        <dbReference type="EMBL" id="RCW41611.1"/>
    </source>
</evidence>
<comment type="caution">
    <text evidence="2">The sequence shown here is derived from an EMBL/GenBank/DDBJ whole genome shotgun (WGS) entry which is preliminary data.</text>
</comment>
<accession>A0A368VME3</accession>
<dbReference type="Proteomes" id="UP000252415">
    <property type="component" value="Unassembled WGS sequence"/>
</dbReference>
<evidence type="ECO:0000313" key="3">
    <source>
        <dbReference type="Proteomes" id="UP000252415"/>
    </source>
</evidence>
<reference evidence="2 3" key="1">
    <citation type="submission" date="2018-07" db="EMBL/GenBank/DDBJ databases">
        <title>Genomic Encyclopedia of Type Strains, Phase III (KMG-III): the genomes of soil and plant-associated and newly described type strains.</title>
        <authorList>
            <person name="Whitman W."/>
        </authorList>
    </citation>
    <scope>NUCLEOTIDE SEQUENCE [LARGE SCALE GENOMIC DNA]</scope>
    <source>
        <strain evidence="2 3">CECT 7506</strain>
    </source>
</reference>